<gene>
    <name evidence="7" type="ORF">I9W95_00535</name>
</gene>
<evidence type="ECO:0000256" key="5">
    <source>
        <dbReference type="ARBA" id="ARBA00023136"/>
    </source>
</evidence>
<sequence>MLTFLIFLAVGALAGVLAGLFGIGGGMVIVPVLVLTFTAQGISEAVLTHMAVATSLATIVFTSISSVREHHRNGAVDWSLVAMLSIGIVVGTAIGVSLITSVPGPVLQNIIGVFALLLAVKMFFGIEPGSDGKRPGTTGLVTAGGVIGFGSSWFGIGGGTFTVPYLTWMKVPMRQAVATSAACGLPIAITGAVSNVFAGWSAEGLPAWTTGFLYWPAIAGIVLTSVPFAKVGARLAHRLDQAKLKKGFALLLFVVGLKFLLF</sequence>
<feature type="transmembrane region" description="Helical" evidence="6">
    <location>
        <begin position="6"/>
        <end position="34"/>
    </location>
</feature>
<dbReference type="RefSeq" id="WP_225670624.1">
    <property type="nucleotide sequence ID" value="NZ_JAEDAH010000002.1"/>
</dbReference>
<feature type="transmembrane region" description="Helical" evidence="6">
    <location>
        <begin position="178"/>
        <end position="200"/>
    </location>
</feature>
<protein>
    <recommendedName>
        <fullName evidence="6">Probable membrane transporter protein</fullName>
    </recommendedName>
</protein>
<evidence type="ECO:0000256" key="1">
    <source>
        <dbReference type="ARBA" id="ARBA00004141"/>
    </source>
</evidence>
<comment type="similarity">
    <text evidence="2 6">Belongs to the 4-toluene sulfonate uptake permease (TSUP) (TC 2.A.102) family.</text>
</comment>
<dbReference type="InterPro" id="IPR002781">
    <property type="entry name" value="TM_pro_TauE-like"/>
</dbReference>
<keyword evidence="3 6" id="KW-0812">Transmembrane</keyword>
<dbReference type="Pfam" id="PF01925">
    <property type="entry name" value="TauE"/>
    <property type="match status" value="1"/>
</dbReference>
<evidence type="ECO:0000256" key="6">
    <source>
        <dbReference type="RuleBase" id="RU363041"/>
    </source>
</evidence>
<evidence type="ECO:0000256" key="4">
    <source>
        <dbReference type="ARBA" id="ARBA00022989"/>
    </source>
</evidence>
<feature type="transmembrane region" description="Helical" evidence="6">
    <location>
        <begin position="46"/>
        <end position="66"/>
    </location>
</feature>
<evidence type="ECO:0000256" key="2">
    <source>
        <dbReference type="ARBA" id="ARBA00009142"/>
    </source>
</evidence>
<reference evidence="7 8" key="1">
    <citation type="submission" date="2020-12" db="EMBL/GenBank/DDBJ databases">
        <title>Novel Thalassolituus-related marine hydrocarbonoclastic bacteria mediated algae-derived hydrocarbons mineralization in twilight zone of the northern South China Sea.</title>
        <authorList>
            <person name="Dong C."/>
        </authorList>
    </citation>
    <scope>NUCLEOTIDE SEQUENCE [LARGE SCALE GENOMIC DNA]</scope>
    <source>
        <strain evidence="7 8">IMCC1826</strain>
    </source>
</reference>
<comment type="caution">
    <text evidence="7">The sequence shown here is derived from an EMBL/GenBank/DDBJ whole genome shotgun (WGS) entry which is preliminary data.</text>
</comment>
<dbReference type="PANTHER" id="PTHR43483:SF3">
    <property type="entry name" value="MEMBRANE TRANSPORTER PROTEIN HI_0806-RELATED"/>
    <property type="match status" value="1"/>
</dbReference>
<evidence type="ECO:0000256" key="3">
    <source>
        <dbReference type="ARBA" id="ARBA00022692"/>
    </source>
</evidence>
<keyword evidence="8" id="KW-1185">Reference proteome</keyword>
<evidence type="ECO:0000313" key="7">
    <source>
        <dbReference type="EMBL" id="MCA6062086.1"/>
    </source>
</evidence>
<feature type="transmembrane region" description="Helical" evidence="6">
    <location>
        <begin position="106"/>
        <end position="126"/>
    </location>
</feature>
<feature type="transmembrane region" description="Helical" evidence="6">
    <location>
        <begin position="146"/>
        <end position="166"/>
    </location>
</feature>
<comment type="subcellular location">
    <subcellularLocation>
        <location evidence="6">Cell membrane</location>
        <topology evidence="6">Multi-pass membrane protein</topology>
    </subcellularLocation>
    <subcellularLocation>
        <location evidence="1">Membrane</location>
        <topology evidence="1">Multi-pass membrane protein</topology>
    </subcellularLocation>
</comment>
<keyword evidence="5 6" id="KW-0472">Membrane</keyword>
<evidence type="ECO:0000313" key="8">
    <source>
        <dbReference type="Proteomes" id="UP000714380"/>
    </source>
</evidence>
<dbReference type="Proteomes" id="UP000714380">
    <property type="component" value="Unassembled WGS sequence"/>
</dbReference>
<feature type="transmembrane region" description="Helical" evidence="6">
    <location>
        <begin position="212"/>
        <end position="232"/>
    </location>
</feature>
<keyword evidence="6" id="KW-1003">Cell membrane</keyword>
<accession>A0ABS7ZNN7</accession>
<keyword evidence="4 6" id="KW-1133">Transmembrane helix</keyword>
<dbReference type="EMBL" id="JAEDAH010000002">
    <property type="protein sequence ID" value="MCA6062086.1"/>
    <property type="molecule type" value="Genomic_DNA"/>
</dbReference>
<feature type="transmembrane region" description="Helical" evidence="6">
    <location>
        <begin position="78"/>
        <end position="99"/>
    </location>
</feature>
<proteinExistence type="inferred from homology"/>
<feature type="transmembrane region" description="Helical" evidence="6">
    <location>
        <begin position="244"/>
        <end position="261"/>
    </location>
</feature>
<dbReference type="PANTHER" id="PTHR43483">
    <property type="entry name" value="MEMBRANE TRANSPORTER PROTEIN HI_0806-RELATED"/>
    <property type="match status" value="1"/>
</dbReference>
<name>A0ABS7ZNN7_9GAMM</name>
<organism evidence="7 8">
    <name type="scientific">Thalassolituus marinus</name>
    <dbReference type="NCBI Taxonomy" id="671053"/>
    <lineage>
        <taxon>Bacteria</taxon>
        <taxon>Pseudomonadati</taxon>
        <taxon>Pseudomonadota</taxon>
        <taxon>Gammaproteobacteria</taxon>
        <taxon>Oceanospirillales</taxon>
        <taxon>Oceanospirillaceae</taxon>
        <taxon>Thalassolituus</taxon>
    </lineage>
</organism>